<proteinExistence type="predicted"/>
<sequence>MEEFLITCCAPTLAGKKVGNIFNLKKTCVTNFEIKKWALLLKRFKIEVRIIKETKDAYLIYVYRENLLKNILAQEQIKDFLHNYGYISPKTEDMIKCLTLRLKEKDEFPHEIGIFLGYPLIDVIGFIKNKGKCYKKCDLWKVYGDEFKCNELFKEYRKCKYCFQKMYEEGFKTSEIIEKYAESYQ</sequence>
<dbReference type="Proteomes" id="UP001236559">
    <property type="component" value="Unassembled WGS sequence"/>
</dbReference>
<keyword evidence="2" id="KW-1185">Reference proteome</keyword>
<organism evidence="1 2">
    <name type="scientific">Peptoniphilus koenoeneniae</name>
    <dbReference type="NCBI Taxonomy" id="507751"/>
    <lineage>
        <taxon>Bacteria</taxon>
        <taxon>Bacillati</taxon>
        <taxon>Bacillota</taxon>
        <taxon>Tissierellia</taxon>
        <taxon>Tissierellales</taxon>
        <taxon>Peptoniphilaceae</taxon>
        <taxon>Peptoniphilus</taxon>
    </lineage>
</organism>
<evidence type="ECO:0000313" key="2">
    <source>
        <dbReference type="Proteomes" id="UP001236559"/>
    </source>
</evidence>
<protein>
    <recommendedName>
        <fullName evidence="3">DUF3793 domain-containing protein</fullName>
    </recommendedName>
</protein>
<name>A0ABU0AWC8_9FIRM</name>
<gene>
    <name evidence="1" type="ORF">J2S72_001548</name>
</gene>
<dbReference type="RefSeq" id="WP_023055161.1">
    <property type="nucleotide sequence ID" value="NZ_JAUSTN010000008.1"/>
</dbReference>
<evidence type="ECO:0008006" key="3">
    <source>
        <dbReference type="Google" id="ProtNLM"/>
    </source>
</evidence>
<reference evidence="1 2" key="1">
    <citation type="submission" date="2023-07" db="EMBL/GenBank/DDBJ databases">
        <title>Genomic Encyclopedia of Type Strains, Phase IV (KMG-IV): sequencing the most valuable type-strain genomes for metagenomic binning, comparative biology and taxonomic classification.</title>
        <authorList>
            <person name="Goeker M."/>
        </authorList>
    </citation>
    <scope>NUCLEOTIDE SEQUENCE [LARGE SCALE GENOMIC DNA]</scope>
    <source>
        <strain evidence="1 2">DSM 22616</strain>
    </source>
</reference>
<dbReference type="Pfam" id="PF12672">
    <property type="entry name" value="DUF3793"/>
    <property type="match status" value="1"/>
</dbReference>
<comment type="caution">
    <text evidence="1">The sequence shown here is derived from an EMBL/GenBank/DDBJ whole genome shotgun (WGS) entry which is preliminary data.</text>
</comment>
<evidence type="ECO:0000313" key="1">
    <source>
        <dbReference type="EMBL" id="MDQ0275519.1"/>
    </source>
</evidence>
<accession>A0ABU0AWC8</accession>
<dbReference type="InterPro" id="IPR024523">
    <property type="entry name" value="DUF3793"/>
</dbReference>
<dbReference type="EMBL" id="JAUSTN010000008">
    <property type="protein sequence ID" value="MDQ0275519.1"/>
    <property type="molecule type" value="Genomic_DNA"/>
</dbReference>